<dbReference type="GO" id="GO:0003677">
    <property type="term" value="F:DNA binding"/>
    <property type="evidence" value="ECO:0007669"/>
    <property type="project" value="UniProtKB-KW"/>
</dbReference>
<organism evidence="2 3">
    <name type="scientific">Cellulomonas chengniuliangii</name>
    <dbReference type="NCBI Taxonomy" id="2968084"/>
    <lineage>
        <taxon>Bacteria</taxon>
        <taxon>Bacillati</taxon>
        <taxon>Actinomycetota</taxon>
        <taxon>Actinomycetes</taxon>
        <taxon>Micrococcales</taxon>
        <taxon>Cellulomonadaceae</taxon>
        <taxon>Cellulomonas</taxon>
    </lineage>
</organism>
<reference evidence="2 3" key="1">
    <citation type="submission" date="2022-07" db="EMBL/GenBank/DDBJ databases">
        <title>Novel species in genus cellulomonas.</title>
        <authorList>
            <person name="Ye L."/>
        </authorList>
    </citation>
    <scope>NUCLEOTIDE SEQUENCE [LARGE SCALE GENOMIC DNA]</scope>
    <source>
        <strain evidence="3">zg-Y338</strain>
    </source>
</reference>
<dbReference type="Proteomes" id="UP001316189">
    <property type="component" value="Chromosome"/>
</dbReference>
<dbReference type="EMBL" id="CP101988">
    <property type="protein sequence ID" value="UUI77007.1"/>
    <property type="molecule type" value="Genomic_DNA"/>
</dbReference>
<evidence type="ECO:0000313" key="3">
    <source>
        <dbReference type="Proteomes" id="UP001316189"/>
    </source>
</evidence>
<dbReference type="InterPro" id="IPR009351">
    <property type="entry name" value="AlkZ-like"/>
</dbReference>
<proteinExistence type="predicted"/>
<dbReference type="PANTHER" id="PTHR30528:SF0">
    <property type="entry name" value="CYTOPLASMIC PROTEIN"/>
    <property type="match status" value="1"/>
</dbReference>
<sequence length="457" mass="50820">MGRATPVPRDTLSRSQARRVALRAQGLDRGRPERTGPVTMRQFQQVVDRLGLLQIDSVNVLARAHLMPAYSRLGLYDTGLLDRAAGRSPRRLVETWAHEASFVPPETYRMLGWRRRAYRTQAWGSIRDVPLAHSAEVAEIRRLVAEHGPVTASQIQAYFEAEHPRTRTEWGWNWTVAKRVLEYLFFTGEVASARRNAQFERCYDLAERVLPAAVLDRPEPSDEEAMRALVEIGARAHGIGSMKCLLDYFRLRGPAPARALEELVEDGVLRPVRVEGWARDVYLHRDAIVPRRAEARTLLSPFDPLVFERRRLEELFGLRYRIEIYVPEHKRVHGYYVLPFLLGEDLAALVDLKADRRAGVLRVHSAHRAPGASQASADLAGELAAELRVLAGWLGLAEVQVGAVRAGSSPVAEGATPGGQGEEDSATDRQPPARGDLAIALSDALAREEAAGLETIA</sequence>
<gene>
    <name evidence="2" type="ORF">NP064_11750</name>
</gene>
<name>A0ABY5L2G6_9CELL</name>
<keyword evidence="2" id="KW-0238">DNA-binding</keyword>
<dbReference type="RefSeq" id="WP_227569702.1">
    <property type="nucleotide sequence ID" value="NZ_CP101988.1"/>
</dbReference>
<feature type="region of interest" description="Disordered" evidence="1">
    <location>
        <begin position="408"/>
        <end position="434"/>
    </location>
</feature>
<accession>A0ABY5L2G6</accession>
<dbReference type="PANTHER" id="PTHR30528">
    <property type="entry name" value="CYTOPLASMIC PROTEIN"/>
    <property type="match status" value="1"/>
</dbReference>
<evidence type="ECO:0000256" key="1">
    <source>
        <dbReference type="SAM" id="MobiDB-lite"/>
    </source>
</evidence>
<evidence type="ECO:0000313" key="2">
    <source>
        <dbReference type="EMBL" id="UUI77007.1"/>
    </source>
</evidence>
<protein>
    <submittedName>
        <fullName evidence="2">Winged helix DNA-binding domain-containing protein</fullName>
    </submittedName>
</protein>
<dbReference type="Pfam" id="PF06224">
    <property type="entry name" value="AlkZ-like"/>
    <property type="match status" value="1"/>
</dbReference>
<keyword evidence="3" id="KW-1185">Reference proteome</keyword>